<evidence type="ECO:0000256" key="2">
    <source>
        <dbReference type="ARBA" id="ARBA00022692"/>
    </source>
</evidence>
<name>A0A2S5TLW1_9GAMM</name>
<dbReference type="EMBL" id="PSNW01000001">
    <property type="protein sequence ID" value="PPE75976.1"/>
    <property type="molecule type" value="Genomic_DNA"/>
</dbReference>
<dbReference type="PANTHER" id="PTHR35371">
    <property type="entry name" value="INNER MEMBRANE PROTEIN"/>
    <property type="match status" value="1"/>
</dbReference>
<keyword evidence="7" id="KW-1185">Reference proteome</keyword>
<dbReference type="Gene3D" id="1.20.120.550">
    <property type="entry name" value="Membrane associated eicosanoid/glutathione metabolism-like domain"/>
    <property type="match status" value="1"/>
</dbReference>
<evidence type="ECO:0000313" key="6">
    <source>
        <dbReference type="EMBL" id="PPE75976.1"/>
    </source>
</evidence>
<keyword evidence="4 5" id="KW-0472">Membrane</keyword>
<dbReference type="OrthoDB" id="513661at2"/>
<evidence type="ECO:0000256" key="1">
    <source>
        <dbReference type="ARBA" id="ARBA00004370"/>
    </source>
</evidence>
<dbReference type="Pfam" id="PF01124">
    <property type="entry name" value="MAPEG"/>
    <property type="match status" value="1"/>
</dbReference>
<comment type="subcellular location">
    <subcellularLocation>
        <location evidence="1">Membrane</location>
    </subcellularLocation>
</comment>
<evidence type="ECO:0000256" key="4">
    <source>
        <dbReference type="ARBA" id="ARBA00023136"/>
    </source>
</evidence>
<evidence type="ECO:0000313" key="7">
    <source>
        <dbReference type="Proteomes" id="UP000238220"/>
    </source>
</evidence>
<dbReference type="GO" id="GO:0016020">
    <property type="term" value="C:membrane"/>
    <property type="evidence" value="ECO:0007669"/>
    <property type="project" value="UniProtKB-SubCell"/>
</dbReference>
<keyword evidence="3 5" id="KW-1133">Transmembrane helix</keyword>
<keyword evidence="2 5" id="KW-0812">Transmembrane</keyword>
<protein>
    <recommendedName>
        <fullName evidence="8">MAPEG family protein</fullName>
    </recommendedName>
</protein>
<feature type="transmembrane region" description="Helical" evidence="5">
    <location>
        <begin position="80"/>
        <end position="98"/>
    </location>
</feature>
<dbReference type="InterPro" id="IPR001129">
    <property type="entry name" value="Membr-assoc_MAPEG"/>
</dbReference>
<evidence type="ECO:0000256" key="5">
    <source>
        <dbReference type="SAM" id="Phobius"/>
    </source>
</evidence>
<proteinExistence type="predicted"/>
<dbReference type="PANTHER" id="PTHR35371:SF1">
    <property type="entry name" value="BLR7753 PROTEIN"/>
    <property type="match status" value="1"/>
</dbReference>
<evidence type="ECO:0008006" key="8">
    <source>
        <dbReference type="Google" id="ProtNLM"/>
    </source>
</evidence>
<sequence>MTIAFWCVLVAALLPYMFALGAKWTRRYDNARPRSSIEQNQGWRLRAHWAHLNSFEAFGPFAAAVIINHLAKGPSAAADTLALAFIGLRLVYAALYVADKPTARSLVWTAGIACVVALFVNAA</sequence>
<organism evidence="6 7">
    <name type="scientific">Solimonas fluminis</name>
    <dbReference type="NCBI Taxonomy" id="2086571"/>
    <lineage>
        <taxon>Bacteria</taxon>
        <taxon>Pseudomonadati</taxon>
        <taxon>Pseudomonadota</taxon>
        <taxon>Gammaproteobacteria</taxon>
        <taxon>Nevskiales</taxon>
        <taxon>Nevskiaceae</taxon>
        <taxon>Solimonas</taxon>
    </lineage>
</organism>
<dbReference type="SUPFAM" id="SSF161084">
    <property type="entry name" value="MAPEG domain-like"/>
    <property type="match status" value="1"/>
</dbReference>
<accession>A0A2S5TLW1</accession>
<gene>
    <name evidence="6" type="ORF">C3942_03595</name>
</gene>
<evidence type="ECO:0000256" key="3">
    <source>
        <dbReference type="ARBA" id="ARBA00022989"/>
    </source>
</evidence>
<feature type="transmembrane region" description="Helical" evidence="5">
    <location>
        <begin position="105"/>
        <end position="122"/>
    </location>
</feature>
<comment type="caution">
    <text evidence="6">The sequence shown here is derived from an EMBL/GenBank/DDBJ whole genome shotgun (WGS) entry which is preliminary data.</text>
</comment>
<dbReference type="AlphaFoldDB" id="A0A2S5TLW1"/>
<reference evidence="6 7" key="1">
    <citation type="submission" date="2018-02" db="EMBL/GenBank/DDBJ databases">
        <title>Genome sequencing of Solimonas sp. HR-BB.</title>
        <authorList>
            <person name="Lee Y."/>
            <person name="Jeon C.O."/>
        </authorList>
    </citation>
    <scope>NUCLEOTIDE SEQUENCE [LARGE SCALE GENOMIC DNA]</scope>
    <source>
        <strain evidence="6 7">HR-BB</strain>
    </source>
</reference>
<dbReference type="RefSeq" id="WP_104228941.1">
    <property type="nucleotide sequence ID" value="NZ_PSNW01000001.1"/>
</dbReference>
<dbReference type="Proteomes" id="UP000238220">
    <property type="component" value="Unassembled WGS sequence"/>
</dbReference>
<dbReference type="InterPro" id="IPR023352">
    <property type="entry name" value="MAPEG-like_dom_sf"/>
</dbReference>